<reference evidence="1" key="2">
    <citation type="journal article" date="2021" name="Microbiome">
        <title>Successional dynamics and alternative stable states in a saline activated sludge microbial community over 9 years.</title>
        <authorList>
            <person name="Wang Y."/>
            <person name="Ye J."/>
            <person name="Ju F."/>
            <person name="Liu L."/>
            <person name="Boyd J.A."/>
            <person name="Deng Y."/>
            <person name="Parks D.H."/>
            <person name="Jiang X."/>
            <person name="Yin X."/>
            <person name="Woodcroft B.J."/>
            <person name="Tyson G.W."/>
            <person name="Hugenholtz P."/>
            <person name="Polz M.F."/>
            <person name="Zhang T."/>
        </authorList>
    </citation>
    <scope>NUCLEOTIDE SEQUENCE</scope>
    <source>
        <strain evidence="1">HKST-UBA10</strain>
    </source>
</reference>
<evidence type="ECO:0000313" key="1">
    <source>
        <dbReference type="EMBL" id="MCA9382413.1"/>
    </source>
</evidence>
<dbReference type="Proteomes" id="UP000782843">
    <property type="component" value="Unassembled WGS sequence"/>
</dbReference>
<accession>A0A955L4D9</accession>
<name>A0A955L4D9_9BACT</name>
<organism evidence="1 2">
    <name type="scientific">Candidatus Dojkabacteria bacterium</name>
    <dbReference type="NCBI Taxonomy" id="2099670"/>
    <lineage>
        <taxon>Bacteria</taxon>
        <taxon>Candidatus Dojkabacteria</taxon>
    </lineage>
</organism>
<sequence>MSLENKSKCPHINPVQEKLAQHSEYNTIVSNDDLNSDGITTSLQNLWHKKGYNGCIFSQVIAQSPSEFDWQASVVHNLNDNSGREIDILVNQAIENPAIRLLSIIFPSVLTDEDLTKLVEILSYETTSILLLNDESLNDFVALAFRVALENDEVLAWVMGFGPHESFAKTRQSPYTEIVIPVKPKPDDTYHRHNNDKRSAHVADQHIDLDDKVMDRLWENTYKKTRKVLGHEPDLFSGARTTFTIPENDWVKIKR</sequence>
<gene>
    <name evidence="1" type="ORF">KC660_03340</name>
</gene>
<proteinExistence type="predicted"/>
<comment type="caution">
    <text evidence="1">The sequence shown here is derived from an EMBL/GenBank/DDBJ whole genome shotgun (WGS) entry which is preliminary data.</text>
</comment>
<dbReference type="AlphaFoldDB" id="A0A955L4D9"/>
<reference evidence="1" key="1">
    <citation type="submission" date="2020-04" db="EMBL/GenBank/DDBJ databases">
        <authorList>
            <person name="Zhang T."/>
        </authorList>
    </citation>
    <scope>NUCLEOTIDE SEQUENCE</scope>
    <source>
        <strain evidence="1">HKST-UBA10</strain>
    </source>
</reference>
<evidence type="ECO:0000313" key="2">
    <source>
        <dbReference type="Proteomes" id="UP000782843"/>
    </source>
</evidence>
<dbReference type="EMBL" id="JAGQLG010000127">
    <property type="protein sequence ID" value="MCA9382413.1"/>
    <property type="molecule type" value="Genomic_DNA"/>
</dbReference>
<protein>
    <submittedName>
        <fullName evidence="1">Uncharacterized protein</fullName>
    </submittedName>
</protein>